<organism evidence="1 2">
    <name type="scientific">Tanacetum coccineum</name>
    <dbReference type="NCBI Taxonomy" id="301880"/>
    <lineage>
        <taxon>Eukaryota</taxon>
        <taxon>Viridiplantae</taxon>
        <taxon>Streptophyta</taxon>
        <taxon>Embryophyta</taxon>
        <taxon>Tracheophyta</taxon>
        <taxon>Spermatophyta</taxon>
        <taxon>Magnoliopsida</taxon>
        <taxon>eudicotyledons</taxon>
        <taxon>Gunneridae</taxon>
        <taxon>Pentapetalae</taxon>
        <taxon>asterids</taxon>
        <taxon>campanulids</taxon>
        <taxon>Asterales</taxon>
        <taxon>Asteraceae</taxon>
        <taxon>Asteroideae</taxon>
        <taxon>Anthemideae</taxon>
        <taxon>Anthemidinae</taxon>
        <taxon>Tanacetum</taxon>
    </lineage>
</organism>
<reference evidence="1" key="2">
    <citation type="submission" date="2022-01" db="EMBL/GenBank/DDBJ databases">
        <authorList>
            <person name="Yamashiro T."/>
            <person name="Shiraishi A."/>
            <person name="Satake H."/>
            <person name="Nakayama K."/>
        </authorList>
    </citation>
    <scope>NUCLEOTIDE SEQUENCE</scope>
</reference>
<reference evidence="1" key="1">
    <citation type="journal article" date="2022" name="Int. J. Mol. Sci.">
        <title>Draft Genome of Tanacetum Coccineum: Genomic Comparison of Closely Related Tanacetum-Family Plants.</title>
        <authorList>
            <person name="Yamashiro T."/>
            <person name="Shiraishi A."/>
            <person name="Nakayama K."/>
            <person name="Satake H."/>
        </authorList>
    </citation>
    <scope>NUCLEOTIDE SEQUENCE</scope>
</reference>
<dbReference type="Proteomes" id="UP001151760">
    <property type="component" value="Unassembled WGS sequence"/>
</dbReference>
<evidence type="ECO:0000313" key="2">
    <source>
        <dbReference type="Proteomes" id="UP001151760"/>
    </source>
</evidence>
<gene>
    <name evidence="1" type="ORF">Tco_1121513</name>
</gene>
<accession>A0ABQ5J0J3</accession>
<name>A0ABQ5J0J3_9ASTR</name>
<protein>
    <submittedName>
        <fullName evidence="1">Uncharacterized protein</fullName>
    </submittedName>
</protein>
<sequence>MFDDDWGLESKEVSPLGKELSLFDRPNEVKEGRILEAHHLEPILQQQISQCMAPFHHDDCGDGITINMIRRHHDTCDGVTPTLTASNAQVIFDEKKLGSS</sequence>
<keyword evidence="2" id="KW-1185">Reference proteome</keyword>
<evidence type="ECO:0000313" key="1">
    <source>
        <dbReference type="EMBL" id="GJU05083.1"/>
    </source>
</evidence>
<comment type="caution">
    <text evidence="1">The sequence shown here is derived from an EMBL/GenBank/DDBJ whole genome shotgun (WGS) entry which is preliminary data.</text>
</comment>
<proteinExistence type="predicted"/>
<dbReference type="EMBL" id="BQNB010021314">
    <property type="protein sequence ID" value="GJU05083.1"/>
    <property type="molecule type" value="Genomic_DNA"/>
</dbReference>